<gene>
    <name evidence="2" type="ORF">GRG538_LOCUS2880</name>
    <name evidence="3" type="ORF">KIK155_LOCUS2339</name>
    <name evidence="4" type="ORF">TOA249_LOCUS10978</name>
</gene>
<feature type="transmembrane region" description="Helical" evidence="1">
    <location>
        <begin position="273"/>
        <end position="292"/>
    </location>
</feature>
<dbReference type="EMBL" id="CAJNYV010000057">
    <property type="protein sequence ID" value="CAF3337107.1"/>
    <property type="molecule type" value="Genomic_DNA"/>
</dbReference>
<evidence type="ECO:0000313" key="3">
    <source>
        <dbReference type="EMBL" id="CAF3337107.1"/>
    </source>
</evidence>
<proteinExistence type="predicted"/>
<feature type="transmembrane region" description="Helical" evidence="1">
    <location>
        <begin position="20"/>
        <end position="41"/>
    </location>
</feature>
<comment type="caution">
    <text evidence="2">The sequence shown here is derived from an EMBL/GenBank/DDBJ whole genome shotgun (WGS) entry which is preliminary data.</text>
</comment>
<reference evidence="2" key="1">
    <citation type="submission" date="2021-02" db="EMBL/GenBank/DDBJ databases">
        <authorList>
            <person name="Nowell W R."/>
        </authorList>
    </citation>
    <scope>NUCLEOTIDE SEQUENCE</scope>
</reference>
<feature type="transmembrane region" description="Helical" evidence="1">
    <location>
        <begin position="83"/>
        <end position="100"/>
    </location>
</feature>
<keyword evidence="1" id="KW-1133">Transmembrane helix</keyword>
<dbReference type="EMBL" id="CAJOBS010000583">
    <property type="protein sequence ID" value="CAF4606548.1"/>
    <property type="molecule type" value="Genomic_DNA"/>
</dbReference>
<feature type="transmembrane region" description="Helical" evidence="1">
    <location>
        <begin position="112"/>
        <end position="136"/>
    </location>
</feature>
<accession>A0A817TWR1</accession>
<keyword evidence="1" id="KW-0812">Transmembrane</keyword>
<feature type="transmembrane region" description="Helical" evidence="1">
    <location>
        <begin position="185"/>
        <end position="210"/>
    </location>
</feature>
<feature type="transmembrane region" description="Helical" evidence="1">
    <location>
        <begin position="313"/>
        <end position="337"/>
    </location>
</feature>
<sequence>MQHMEFDGSLNPSNRSKRAVNITVSTISILLGLSCLAGFVITSVKLDLSTDLLNNCKADTEPTAICYIRSIINNNFSTEWNRYIIISLLLTYASVFYHTIIETSRTDLSGLLGQMIIQTICFIIGIGPYFSILFIPSYLRFYTSKKKLSKSSVSIELVYVGLIYVIVAIIVPTYIIYFFSSKTRLASIMSIILLVSPLGFPLISIPFRFCSEFNQRCWCIEFRQLITCCQLVLVILTAPLYFIVVVSMILHWSSDMIKKSYVTETSNMANPLAIIWSLDYVSLLIGLILFLITNEHLFPSNRNAIHPSKIKILIINFILGLFFIISPCLTFPIYIAWTAYQPADDE</sequence>
<evidence type="ECO:0000313" key="4">
    <source>
        <dbReference type="EMBL" id="CAF4606548.1"/>
    </source>
</evidence>
<evidence type="ECO:0000256" key="1">
    <source>
        <dbReference type="SAM" id="Phobius"/>
    </source>
</evidence>
<feature type="transmembrane region" description="Helical" evidence="1">
    <location>
        <begin position="157"/>
        <end position="179"/>
    </location>
</feature>
<dbReference type="AlphaFoldDB" id="A0A817TWR1"/>
<evidence type="ECO:0000313" key="5">
    <source>
        <dbReference type="Proteomes" id="UP000663872"/>
    </source>
</evidence>
<name>A0A817TWR1_9BILA</name>
<protein>
    <submittedName>
        <fullName evidence="2">Uncharacterized protein</fullName>
    </submittedName>
</protein>
<dbReference type="Proteomes" id="UP000663838">
    <property type="component" value="Unassembled WGS sequence"/>
</dbReference>
<dbReference type="EMBL" id="CAJNYT010000067">
    <property type="protein sequence ID" value="CAF3325372.1"/>
    <property type="molecule type" value="Genomic_DNA"/>
</dbReference>
<feature type="transmembrane region" description="Helical" evidence="1">
    <location>
        <begin position="231"/>
        <end position="253"/>
    </location>
</feature>
<keyword evidence="1" id="KW-0472">Membrane</keyword>
<evidence type="ECO:0000313" key="2">
    <source>
        <dbReference type="EMBL" id="CAF3325372.1"/>
    </source>
</evidence>
<dbReference type="Proteomes" id="UP000663872">
    <property type="component" value="Unassembled WGS sequence"/>
</dbReference>
<organism evidence="2 5">
    <name type="scientific">Rotaria socialis</name>
    <dbReference type="NCBI Taxonomy" id="392032"/>
    <lineage>
        <taxon>Eukaryota</taxon>
        <taxon>Metazoa</taxon>
        <taxon>Spiralia</taxon>
        <taxon>Gnathifera</taxon>
        <taxon>Rotifera</taxon>
        <taxon>Eurotatoria</taxon>
        <taxon>Bdelloidea</taxon>
        <taxon>Philodinida</taxon>
        <taxon>Philodinidae</taxon>
        <taxon>Rotaria</taxon>
    </lineage>
</organism>
<dbReference type="Proteomes" id="UP000663865">
    <property type="component" value="Unassembled WGS sequence"/>
</dbReference>